<feature type="non-terminal residue" evidence="1">
    <location>
        <position position="1"/>
    </location>
</feature>
<reference evidence="1 2" key="1">
    <citation type="submission" date="2018-07" db="EMBL/GenBank/DDBJ databases">
        <title>Mechanisms of high-level aminoglycoside resistance among Gram-negative pathogens in Brazil.</title>
        <authorList>
            <person name="Ballaben A.S."/>
            <person name="Darini A.L.C."/>
            <person name="Doi Y."/>
        </authorList>
    </citation>
    <scope>NUCLEOTIDE SEQUENCE [LARGE SCALE GENOMIC DNA]</scope>
    <source>
        <strain evidence="1 2">B2-305</strain>
    </source>
</reference>
<gene>
    <name evidence="1" type="ORF">DT376_37545</name>
</gene>
<proteinExistence type="predicted"/>
<dbReference type="Proteomes" id="UP000253594">
    <property type="component" value="Unassembled WGS sequence"/>
</dbReference>
<organism evidence="1 2">
    <name type="scientific">Pseudomonas aeruginosa</name>
    <dbReference type="NCBI Taxonomy" id="287"/>
    <lineage>
        <taxon>Bacteria</taxon>
        <taxon>Pseudomonadati</taxon>
        <taxon>Pseudomonadota</taxon>
        <taxon>Gammaproteobacteria</taxon>
        <taxon>Pseudomonadales</taxon>
        <taxon>Pseudomonadaceae</taxon>
        <taxon>Pseudomonas</taxon>
    </lineage>
</organism>
<dbReference type="EMBL" id="QORE01002626">
    <property type="protein sequence ID" value="RCI69887.1"/>
    <property type="molecule type" value="Genomic_DNA"/>
</dbReference>
<name>A0A367LXD0_PSEAI</name>
<sequence>LNDDHMLRSRRGGERKIETRLTARRDGVAWVA</sequence>
<comment type="caution">
    <text evidence="1">The sequence shown here is derived from an EMBL/GenBank/DDBJ whole genome shotgun (WGS) entry which is preliminary data.</text>
</comment>
<accession>A0A367LXD0</accession>
<evidence type="ECO:0000313" key="1">
    <source>
        <dbReference type="EMBL" id="RCI69887.1"/>
    </source>
</evidence>
<evidence type="ECO:0000313" key="2">
    <source>
        <dbReference type="Proteomes" id="UP000253594"/>
    </source>
</evidence>
<dbReference type="AlphaFoldDB" id="A0A367LXD0"/>
<protein>
    <submittedName>
        <fullName evidence="1">Helix-turn-helix transcriptional regulator</fullName>
    </submittedName>
</protein>